<evidence type="ECO:0000256" key="1">
    <source>
        <dbReference type="ARBA" id="ARBA00004141"/>
    </source>
</evidence>
<dbReference type="InterPro" id="IPR012435">
    <property type="entry name" value="TMEM144"/>
</dbReference>
<comment type="subcellular location">
    <subcellularLocation>
        <location evidence="1">Membrane</location>
        <topology evidence="1">Multi-pass membrane protein</topology>
    </subcellularLocation>
</comment>
<evidence type="ECO:0000313" key="7">
    <source>
        <dbReference type="EMBL" id="CAF5142458.1"/>
    </source>
</evidence>
<feature type="transmembrane region" description="Helical" evidence="6">
    <location>
        <begin position="51"/>
        <end position="71"/>
    </location>
</feature>
<reference evidence="7" key="1">
    <citation type="submission" date="2021-02" db="EMBL/GenBank/DDBJ databases">
        <authorList>
            <person name="Nowell W R."/>
        </authorList>
    </citation>
    <scope>NUCLEOTIDE SEQUENCE</scope>
</reference>
<dbReference type="GO" id="GO:0015144">
    <property type="term" value="F:carbohydrate transmembrane transporter activity"/>
    <property type="evidence" value="ECO:0007669"/>
    <property type="project" value="InterPro"/>
</dbReference>
<keyword evidence="4 6" id="KW-1133">Transmembrane helix</keyword>
<evidence type="ECO:0000256" key="5">
    <source>
        <dbReference type="ARBA" id="ARBA00023136"/>
    </source>
</evidence>
<evidence type="ECO:0000256" key="6">
    <source>
        <dbReference type="SAM" id="Phobius"/>
    </source>
</evidence>
<dbReference type="GO" id="GO:0016020">
    <property type="term" value="C:membrane"/>
    <property type="evidence" value="ECO:0007669"/>
    <property type="project" value="UniProtKB-SubCell"/>
</dbReference>
<evidence type="ECO:0000256" key="3">
    <source>
        <dbReference type="ARBA" id="ARBA00022692"/>
    </source>
</evidence>
<organism evidence="7 9">
    <name type="scientific">Rotaria magnacalcarata</name>
    <dbReference type="NCBI Taxonomy" id="392030"/>
    <lineage>
        <taxon>Eukaryota</taxon>
        <taxon>Metazoa</taxon>
        <taxon>Spiralia</taxon>
        <taxon>Gnathifera</taxon>
        <taxon>Rotifera</taxon>
        <taxon>Eurotatoria</taxon>
        <taxon>Bdelloidea</taxon>
        <taxon>Philodinida</taxon>
        <taxon>Philodinidae</taxon>
        <taxon>Rotaria</taxon>
    </lineage>
</organism>
<gene>
    <name evidence="7" type="ORF">BYL167_LOCUS70455</name>
    <name evidence="8" type="ORF">GIL414_LOCUS80907</name>
</gene>
<keyword evidence="5 6" id="KW-0472">Membrane</keyword>
<evidence type="ECO:0000313" key="8">
    <source>
        <dbReference type="EMBL" id="CAF5214294.1"/>
    </source>
</evidence>
<dbReference type="InterPro" id="IPR010651">
    <property type="entry name" value="Sugar_transport"/>
</dbReference>
<proteinExistence type="inferred from homology"/>
<feature type="transmembrane region" description="Helical" evidence="6">
    <location>
        <begin position="6"/>
        <end position="24"/>
    </location>
</feature>
<accession>A0A8S3FVB8</accession>
<protein>
    <submittedName>
        <fullName evidence="7">Uncharacterized protein</fullName>
    </submittedName>
</protein>
<feature type="transmembrane region" description="Helical" evidence="6">
    <location>
        <begin position="83"/>
        <end position="104"/>
    </location>
</feature>
<dbReference type="EMBL" id="CAJOBJ010356063">
    <property type="protein sequence ID" value="CAF5214294.1"/>
    <property type="molecule type" value="Genomic_DNA"/>
</dbReference>
<dbReference type="Pfam" id="PF07857">
    <property type="entry name" value="TMEM144"/>
    <property type="match status" value="1"/>
</dbReference>
<evidence type="ECO:0000313" key="9">
    <source>
        <dbReference type="Proteomes" id="UP000681967"/>
    </source>
</evidence>
<evidence type="ECO:0000256" key="2">
    <source>
        <dbReference type="ARBA" id="ARBA00005731"/>
    </source>
</evidence>
<dbReference type="AlphaFoldDB" id="A0A8S3FVB8"/>
<keyword evidence="3 6" id="KW-0812">Transmembrane</keyword>
<dbReference type="PANTHER" id="PTHR16119:SF17">
    <property type="entry name" value="TRANSMEMBRANE PROTEIN 144"/>
    <property type="match status" value="1"/>
</dbReference>
<comment type="similarity">
    <text evidence="2">Belongs to the TMEM144 family.</text>
</comment>
<dbReference type="EMBL" id="CAJOBH010252813">
    <property type="protein sequence ID" value="CAF5142458.1"/>
    <property type="molecule type" value="Genomic_DNA"/>
</dbReference>
<sequence length="116" mass="12792">MRGSRIAYTLIVICTLSSIINVISDDVIDKVADKSINKTLIRAVAETESQMPVWVGFVGCLVASVFFGSNLLPVKQFSAGDGFFFQFVFCVVVWLVGLIVDLILNNQRFYPLVLLG</sequence>
<evidence type="ECO:0000256" key="4">
    <source>
        <dbReference type="ARBA" id="ARBA00022989"/>
    </source>
</evidence>
<dbReference type="Proteomes" id="UP000681967">
    <property type="component" value="Unassembled WGS sequence"/>
</dbReference>
<feature type="non-terminal residue" evidence="7">
    <location>
        <position position="116"/>
    </location>
</feature>
<dbReference type="Proteomes" id="UP000681720">
    <property type="component" value="Unassembled WGS sequence"/>
</dbReference>
<dbReference type="PANTHER" id="PTHR16119">
    <property type="entry name" value="TRANSMEMBRANE PROTEIN 144"/>
    <property type="match status" value="1"/>
</dbReference>
<comment type="caution">
    <text evidence="7">The sequence shown here is derived from an EMBL/GenBank/DDBJ whole genome shotgun (WGS) entry which is preliminary data.</text>
</comment>
<name>A0A8S3FVB8_9BILA</name>